<dbReference type="GO" id="GO:0016342">
    <property type="term" value="C:catenin complex"/>
    <property type="evidence" value="ECO:0007669"/>
    <property type="project" value="TreeGrafter"/>
</dbReference>
<dbReference type="GO" id="GO:0051015">
    <property type="term" value="F:actin filament binding"/>
    <property type="evidence" value="ECO:0007669"/>
    <property type="project" value="TreeGrafter"/>
</dbReference>
<dbReference type="InParanoid" id="B4JER7"/>
<dbReference type="Gene3D" id="1.20.120.810">
    <property type="entry name" value="Vinculin, Vh2 four-helix bundle"/>
    <property type="match status" value="1"/>
</dbReference>
<name>B4JER7_DROGR</name>
<dbReference type="GO" id="GO:0005912">
    <property type="term" value="C:adherens junction"/>
    <property type="evidence" value="ECO:0007669"/>
    <property type="project" value="TreeGrafter"/>
</dbReference>
<dbReference type="InterPro" id="IPR008837">
    <property type="entry name" value="Serendipity_A"/>
</dbReference>
<evidence type="ECO:0000313" key="3">
    <source>
        <dbReference type="EMBL" id="EDV93198.1"/>
    </source>
</evidence>
<dbReference type="OrthoDB" id="6342160at2759"/>
<dbReference type="GO" id="GO:0016477">
    <property type="term" value="P:cell migration"/>
    <property type="evidence" value="ECO:0007669"/>
    <property type="project" value="TreeGrafter"/>
</dbReference>
<dbReference type="GO" id="GO:0007015">
    <property type="term" value="P:actin filament organization"/>
    <property type="evidence" value="ECO:0007669"/>
    <property type="project" value="EnsemblMetazoa"/>
</dbReference>
<dbReference type="PhylomeDB" id="B4JER7"/>
<dbReference type="GO" id="GO:0098609">
    <property type="term" value="P:cell-cell adhesion"/>
    <property type="evidence" value="ECO:0007669"/>
    <property type="project" value="TreeGrafter"/>
</dbReference>
<evidence type="ECO:0000256" key="1">
    <source>
        <dbReference type="ARBA" id="ARBA00004496"/>
    </source>
</evidence>
<organism evidence="4">
    <name type="scientific">Drosophila grimshawi</name>
    <name type="common">Hawaiian fruit fly</name>
    <name type="synonym">Idiomyia grimshawi</name>
    <dbReference type="NCBI Taxonomy" id="7222"/>
    <lineage>
        <taxon>Eukaryota</taxon>
        <taxon>Metazoa</taxon>
        <taxon>Ecdysozoa</taxon>
        <taxon>Arthropoda</taxon>
        <taxon>Hexapoda</taxon>
        <taxon>Insecta</taxon>
        <taxon>Pterygota</taxon>
        <taxon>Neoptera</taxon>
        <taxon>Endopterygota</taxon>
        <taxon>Diptera</taxon>
        <taxon>Brachycera</taxon>
        <taxon>Muscomorpha</taxon>
        <taxon>Ephydroidea</taxon>
        <taxon>Drosophilidae</taxon>
        <taxon>Drosophila</taxon>
        <taxon>Hawaiian Drosophila</taxon>
    </lineage>
</organism>
<evidence type="ECO:0000256" key="2">
    <source>
        <dbReference type="ARBA" id="ARBA00022490"/>
    </source>
</evidence>
<keyword evidence="2" id="KW-0963">Cytoplasm</keyword>
<dbReference type="HOGENOM" id="CLU_030377_0_0_1"/>
<dbReference type="GO" id="GO:0007349">
    <property type="term" value="P:cellularization"/>
    <property type="evidence" value="ECO:0007669"/>
    <property type="project" value="EnsemblMetazoa"/>
</dbReference>
<dbReference type="SMR" id="B4JER7"/>
<dbReference type="PANTHER" id="PTHR18914:SF33">
    <property type="entry name" value="RE47911P-RELATED"/>
    <property type="match status" value="1"/>
</dbReference>
<comment type="subcellular location">
    <subcellularLocation>
        <location evidence="1">Cytoplasm</location>
    </subcellularLocation>
</comment>
<sequence>MDILFIKLNVCSDLIGKGAIGNIAWLNKFCAAFHEFASKFKMHLPDVAPKDDMEGKIRIHVETLFLCFIQVVTCITQLERTINMENTLGKRVKLRLTRTHFVDRIEWCLRRLQASLYHLSEEAIASSGVKLEDLSFVEVLDVALDKLETFNEIVHDVDTESRLDSENPQLCIEVNHIVRHALAFANVALESDKKAMTVICETVLDECSVFEHNFDHHNLGERKLEALSIQRALYSLETYLNEALLRLIFTSFSDADEISVNRLKNVLQKCEISKDVEKRICDFDINMDRIQQIGVFAIAFASDVKTKTIIRSCLASLESLDSCIVPAFQLQTSTSASYHANILEHHFKEELMVFRNVIHEIINSRALIDIYLDMLAESIDGAEKLYQKQRLLQVAQMGNVLFQHFHLKVNYQELCADECGKRLHQDFVVILGECQAILELTVPVDPKRVLKRFKILYSVLAKLRDVCGGSIREGSVCPNQNSHMISKNLKHNSIRQQTFVKPGKEFTHDKSSNNKSSNSLLHESDLISFQITEILQIN</sequence>
<proteinExistence type="predicted"/>
<accession>B4JER7</accession>
<evidence type="ECO:0000313" key="4">
    <source>
        <dbReference type="Proteomes" id="UP000001070"/>
    </source>
</evidence>
<dbReference type="FunCoup" id="B4JER7">
    <property type="interactions" value="64"/>
</dbReference>
<dbReference type="GO" id="GO:0005829">
    <property type="term" value="C:cytosol"/>
    <property type="evidence" value="ECO:0007669"/>
    <property type="project" value="EnsemblMetazoa"/>
</dbReference>
<dbReference type="STRING" id="7222.B4JER7"/>
<dbReference type="EMBL" id="CH916369">
    <property type="protein sequence ID" value="EDV93198.1"/>
    <property type="molecule type" value="Genomic_DNA"/>
</dbReference>
<dbReference type="eggNOG" id="ENOG502SBC0">
    <property type="taxonomic scope" value="Eukaryota"/>
</dbReference>
<dbReference type="Pfam" id="PF05482">
    <property type="entry name" value="Serendipity_A"/>
    <property type="match status" value="1"/>
</dbReference>
<dbReference type="PANTHER" id="PTHR18914">
    <property type="entry name" value="ALPHA CATENIN"/>
    <property type="match status" value="1"/>
</dbReference>
<protein>
    <submittedName>
        <fullName evidence="3">GH19171</fullName>
    </submittedName>
</protein>
<keyword evidence="4" id="KW-1185">Reference proteome</keyword>
<dbReference type="OMA" id="CIVPAFQ"/>
<dbReference type="GO" id="GO:0032154">
    <property type="term" value="C:cleavage furrow"/>
    <property type="evidence" value="ECO:0007669"/>
    <property type="project" value="EnsemblMetazoa"/>
</dbReference>
<dbReference type="GO" id="GO:0008013">
    <property type="term" value="F:beta-catenin binding"/>
    <property type="evidence" value="ECO:0007669"/>
    <property type="project" value="TreeGrafter"/>
</dbReference>
<dbReference type="Proteomes" id="UP000001070">
    <property type="component" value="Unassembled WGS sequence"/>
</dbReference>
<gene>
    <name evidence="3" type="primary">Dgri\GH19171</name>
    <name evidence="3" type="ORF">Dgri_GH19171</name>
</gene>
<reference evidence="3 4" key="1">
    <citation type="journal article" date="2007" name="Nature">
        <title>Evolution of genes and genomes on the Drosophila phylogeny.</title>
        <authorList>
            <consortium name="Drosophila 12 Genomes Consortium"/>
            <person name="Clark A.G."/>
            <person name="Eisen M.B."/>
            <person name="Smith D.R."/>
            <person name="Bergman C.M."/>
            <person name="Oliver B."/>
            <person name="Markow T.A."/>
            <person name="Kaufman T.C."/>
            <person name="Kellis M."/>
            <person name="Gelbart W."/>
            <person name="Iyer V.N."/>
            <person name="Pollard D.A."/>
            <person name="Sackton T.B."/>
            <person name="Larracuente A.M."/>
            <person name="Singh N.D."/>
            <person name="Abad J.P."/>
            <person name="Abt D.N."/>
            <person name="Adryan B."/>
            <person name="Aguade M."/>
            <person name="Akashi H."/>
            <person name="Anderson W.W."/>
            <person name="Aquadro C.F."/>
            <person name="Ardell D.H."/>
            <person name="Arguello R."/>
            <person name="Artieri C.G."/>
            <person name="Barbash D.A."/>
            <person name="Barker D."/>
            <person name="Barsanti P."/>
            <person name="Batterham P."/>
            <person name="Batzoglou S."/>
            <person name="Begun D."/>
            <person name="Bhutkar A."/>
            <person name="Blanco E."/>
            <person name="Bosak S.A."/>
            <person name="Bradley R.K."/>
            <person name="Brand A.D."/>
            <person name="Brent M.R."/>
            <person name="Brooks A.N."/>
            <person name="Brown R.H."/>
            <person name="Butlin R.K."/>
            <person name="Caggese C."/>
            <person name="Calvi B.R."/>
            <person name="Bernardo de Carvalho A."/>
            <person name="Caspi A."/>
            <person name="Castrezana S."/>
            <person name="Celniker S.E."/>
            <person name="Chang J.L."/>
            <person name="Chapple C."/>
            <person name="Chatterji S."/>
            <person name="Chinwalla A."/>
            <person name="Civetta A."/>
            <person name="Clifton S.W."/>
            <person name="Comeron J.M."/>
            <person name="Costello J.C."/>
            <person name="Coyne J.A."/>
            <person name="Daub J."/>
            <person name="David R.G."/>
            <person name="Delcher A.L."/>
            <person name="Delehaunty K."/>
            <person name="Do C.B."/>
            <person name="Ebling H."/>
            <person name="Edwards K."/>
            <person name="Eickbush T."/>
            <person name="Evans J.D."/>
            <person name="Filipski A."/>
            <person name="Findeiss S."/>
            <person name="Freyhult E."/>
            <person name="Fulton L."/>
            <person name="Fulton R."/>
            <person name="Garcia A.C."/>
            <person name="Gardiner A."/>
            <person name="Garfield D.A."/>
            <person name="Garvin B.E."/>
            <person name="Gibson G."/>
            <person name="Gilbert D."/>
            <person name="Gnerre S."/>
            <person name="Godfrey J."/>
            <person name="Good R."/>
            <person name="Gotea V."/>
            <person name="Gravely B."/>
            <person name="Greenberg A.J."/>
            <person name="Griffiths-Jones S."/>
            <person name="Gross S."/>
            <person name="Guigo R."/>
            <person name="Gustafson E.A."/>
            <person name="Haerty W."/>
            <person name="Hahn M.W."/>
            <person name="Halligan D.L."/>
            <person name="Halpern A.L."/>
            <person name="Halter G.M."/>
            <person name="Han M.V."/>
            <person name="Heger A."/>
            <person name="Hillier L."/>
            <person name="Hinrichs A.S."/>
            <person name="Holmes I."/>
            <person name="Hoskins R.A."/>
            <person name="Hubisz M.J."/>
            <person name="Hultmark D."/>
            <person name="Huntley M.A."/>
            <person name="Jaffe D.B."/>
            <person name="Jagadeeshan S."/>
            <person name="Jeck W.R."/>
            <person name="Johnson J."/>
            <person name="Jones C.D."/>
            <person name="Jordan W.C."/>
            <person name="Karpen G.H."/>
            <person name="Kataoka E."/>
            <person name="Keightley P.D."/>
            <person name="Kheradpour P."/>
            <person name="Kirkness E.F."/>
            <person name="Koerich L.B."/>
            <person name="Kristiansen K."/>
            <person name="Kudrna D."/>
            <person name="Kulathinal R.J."/>
            <person name="Kumar S."/>
            <person name="Kwok R."/>
            <person name="Lander E."/>
            <person name="Langley C.H."/>
            <person name="Lapoint R."/>
            <person name="Lazzaro B.P."/>
            <person name="Lee S.J."/>
            <person name="Levesque L."/>
            <person name="Li R."/>
            <person name="Lin C.F."/>
            <person name="Lin M.F."/>
            <person name="Lindblad-Toh K."/>
            <person name="Llopart A."/>
            <person name="Long M."/>
            <person name="Low L."/>
            <person name="Lozovsky E."/>
            <person name="Lu J."/>
            <person name="Luo M."/>
            <person name="Machado C.A."/>
            <person name="Makalowski W."/>
            <person name="Marzo M."/>
            <person name="Matsuda M."/>
            <person name="Matzkin L."/>
            <person name="McAllister B."/>
            <person name="McBride C.S."/>
            <person name="McKernan B."/>
            <person name="McKernan K."/>
            <person name="Mendez-Lago M."/>
            <person name="Minx P."/>
            <person name="Mollenhauer M.U."/>
            <person name="Montooth K."/>
            <person name="Mount S.M."/>
            <person name="Mu X."/>
            <person name="Myers E."/>
            <person name="Negre B."/>
            <person name="Newfeld S."/>
            <person name="Nielsen R."/>
            <person name="Noor M.A."/>
            <person name="O'Grady P."/>
            <person name="Pachter L."/>
            <person name="Papaceit M."/>
            <person name="Parisi M.J."/>
            <person name="Parisi M."/>
            <person name="Parts L."/>
            <person name="Pedersen J.S."/>
            <person name="Pesole G."/>
            <person name="Phillippy A.M."/>
            <person name="Ponting C.P."/>
            <person name="Pop M."/>
            <person name="Porcelli D."/>
            <person name="Powell J.R."/>
            <person name="Prohaska S."/>
            <person name="Pruitt K."/>
            <person name="Puig M."/>
            <person name="Quesneville H."/>
            <person name="Ram K.R."/>
            <person name="Rand D."/>
            <person name="Rasmussen M.D."/>
            <person name="Reed L.K."/>
            <person name="Reenan R."/>
            <person name="Reily A."/>
            <person name="Remington K.A."/>
            <person name="Rieger T.T."/>
            <person name="Ritchie M.G."/>
            <person name="Robin C."/>
            <person name="Rogers Y.H."/>
            <person name="Rohde C."/>
            <person name="Rozas J."/>
            <person name="Rubenfield M.J."/>
            <person name="Ruiz A."/>
            <person name="Russo S."/>
            <person name="Salzberg S.L."/>
            <person name="Sanchez-Gracia A."/>
            <person name="Saranga D.J."/>
            <person name="Sato H."/>
            <person name="Schaeffer S.W."/>
            <person name="Schatz M.C."/>
            <person name="Schlenke T."/>
            <person name="Schwartz R."/>
            <person name="Segarra C."/>
            <person name="Singh R.S."/>
            <person name="Sirot L."/>
            <person name="Sirota M."/>
            <person name="Sisneros N.B."/>
            <person name="Smith C.D."/>
            <person name="Smith T.F."/>
            <person name="Spieth J."/>
            <person name="Stage D.E."/>
            <person name="Stark A."/>
            <person name="Stephan W."/>
            <person name="Strausberg R.L."/>
            <person name="Strempel S."/>
            <person name="Sturgill D."/>
            <person name="Sutton G."/>
            <person name="Sutton G.G."/>
            <person name="Tao W."/>
            <person name="Teichmann S."/>
            <person name="Tobari Y.N."/>
            <person name="Tomimura Y."/>
            <person name="Tsolas J.M."/>
            <person name="Valente V.L."/>
            <person name="Venter E."/>
            <person name="Venter J.C."/>
            <person name="Vicario S."/>
            <person name="Vieira F.G."/>
            <person name="Vilella A.J."/>
            <person name="Villasante A."/>
            <person name="Walenz B."/>
            <person name="Wang J."/>
            <person name="Wasserman M."/>
            <person name="Watts T."/>
            <person name="Wilson D."/>
            <person name="Wilson R.K."/>
            <person name="Wing R.A."/>
            <person name="Wolfner M.F."/>
            <person name="Wong A."/>
            <person name="Wong G.K."/>
            <person name="Wu C.I."/>
            <person name="Wu G."/>
            <person name="Yamamoto D."/>
            <person name="Yang H.P."/>
            <person name="Yang S.P."/>
            <person name="Yorke J.A."/>
            <person name="Yoshida K."/>
            <person name="Zdobnov E."/>
            <person name="Zhang P."/>
            <person name="Zhang Y."/>
            <person name="Zimin A.V."/>
            <person name="Baldwin J."/>
            <person name="Abdouelleil A."/>
            <person name="Abdulkadir J."/>
            <person name="Abebe A."/>
            <person name="Abera B."/>
            <person name="Abreu J."/>
            <person name="Acer S.C."/>
            <person name="Aftuck L."/>
            <person name="Alexander A."/>
            <person name="An P."/>
            <person name="Anderson E."/>
            <person name="Anderson S."/>
            <person name="Arachi H."/>
            <person name="Azer M."/>
            <person name="Bachantsang P."/>
            <person name="Barry A."/>
            <person name="Bayul T."/>
            <person name="Berlin A."/>
            <person name="Bessette D."/>
            <person name="Bloom T."/>
            <person name="Blye J."/>
            <person name="Boguslavskiy L."/>
            <person name="Bonnet C."/>
            <person name="Boukhgalter B."/>
            <person name="Bourzgui I."/>
            <person name="Brown A."/>
            <person name="Cahill P."/>
            <person name="Channer S."/>
            <person name="Cheshatsang Y."/>
            <person name="Chuda L."/>
            <person name="Citroen M."/>
            <person name="Collymore A."/>
            <person name="Cooke P."/>
            <person name="Costello M."/>
            <person name="D'Aco K."/>
            <person name="Daza R."/>
            <person name="De Haan G."/>
            <person name="DeGray S."/>
            <person name="DeMaso C."/>
            <person name="Dhargay N."/>
            <person name="Dooley K."/>
            <person name="Dooley E."/>
            <person name="Doricent M."/>
            <person name="Dorje P."/>
            <person name="Dorjee K."/>
            <person name="Dupes A."/>
            <person name="Elong R."/>
            <person name="Falk J."/>
            <person name="Farina A."/>
            <person name="Faro S."/>
            <person name="Ferguson D."/>
            <person name="Fisher S."/>
            <person name="Foley C.D."/>
            <person name="Franke A."/>
            <person name="Friedrich D."/>
            <person name="Gadbois L."/>
            <person name="Gearin G."/>
            <person name="Gearin C.R."/>
            <person name="Giannoukos G."/>
            <person name="Goode T."/>
            <person name="Graham J."/>
            <person name="Grandbois E."/>
            <person name="Grewal S."/>
            <person name="Gyaltsen K."/>
            <person name="Hafez N."/>
            <person name="Hagos B."/>
            <person name="Hall J."/>
            <person name="Henson C."/>
            <person name="Hollinger A."/>
            <person name="Honan T."/>
            <person name="Huard M.D."/>
            <person name="Hughes L."/>
            <person name="Hurhula B."/>
            <person name="Husby M.E."/>
            <person name="Kamat A."/>
            <person name="Kanga B."/>
            <person name="Kashin S."/>
            <person name="Khazanovich D."/>
            <person name="Kisner P."/>
            <person name="Lance K."/>
            <person name="Lara M."/>
            <person name="Lee W."/>
            <person name="Lennon N."/>
            <person name="Letendre F."/>
            <person name="LeVine R."/>
            <person name="Lipovsky A."/>
            <person name="Liu X."/>
            <person name="Liu J."/>
            <person name="Liu S."/>
            <person name="Lokyitsang T."/>
            <person name="Lokyitsang Y."/>
            <person name="Lubonja R."/>
            <person name="Lui A."/>
            <person name="MacDonald P."/>
            <person name="Magnisalis V."/>
            <person name="Maru K."/>
            <person name="Matthews C."/>
            <person name="McCusker W."/>
            <person name="McDonough S."/>
            <person name="Mehta T."/>
            <person name="Meldrim J."/>
            <person name="Meneus L."/>
            <person name="Mihai O."/>
            <person name="Mihalev A."/>
            <person name="Mihova T."/>
            <person name="Mittelman R."/>
            <person name="Mlenga V."/>
            <person name="Montmayeur A."/>
            <person name="Mulrain L."/>
            <person name="Navidi A."/>
            <person name="Naylor J."/>
            <person name="Negash T."/>
            <person name="Nguyen T."/>
            <person name="Nguyen N."/>
            <person name="Nicol R."/>
            <person name="Norbu C."/>
            <person name="Norbu N."/>
            <person name="Novod N."/>
            <person name="O'Neill B."/>
            <person name="Osman S."/>
            <person name="Markiewicz E."/>
            <person name="Oyono O.L."/>
            <person name="Patti C."/>
            <person name="Phunkhang P."/>
            <person name="Pierre F."/>
            <person name="Priest M."/>
            <person name="Raghuraman S."/>
            <person name="Rege F."/>
            <person name="Reyes R."/>
            <person name="Rise C."/>
            <person name="Rogov P."/>
            <person name="Ross K."/>
            <person name="Ryan E."/>
            <person name="Settipalli S."/>
            <person name="Shea T."/>
            <person name="Sherpa N."/>
            <person name="Shi L."/>
            <person name="Shih D."/>
            <person name="Sparrow T."/>
            <person name="Spaulding J."/>
            <person name="Stalker J."/>
            <person name="Stange-Thomann N."/>
            <person name="Stavropoulos S."/>
            <person name="Stone C."/>
            <person name="Strader C."/>
            <person name="Tesfaye S."/>
            <person name="Thomson T."/>
            <person name="Thoulutsang Y."/>
            <person name="Thoulutsang D."/>
            <person name="Topham K."/>
            <person name="Topping I."/>
            <person name="Tsamla T."/>
            <person name="Vassiliev H."/>
            <person name="Vo A."/>
            <person name="Wangchuk T."/>
            <person name="Wangdi T."/>
            <person name="Weiand M."/>
            <person name="Wilkinson J."/>
            <person name="Wilson A."/>
            <person name="Yadav S."/>
            <person name="Young G."/>
            <person name="Yu Q."/>
            <person name="Zembek L."/>
            <person name="Zhong D."/>
            <person name="Zimmer A."/>
            <person name="Zwirko Z."/>
            <person name="Jaffe D.B."/>
            <person name="Alvarez P."/>
            <person name="Brockman W."/>
            <person name="Butler J."/>
            <person name="Chin C."/>
            <person name="Gnerre S."/>
            <person name="Grabherr M."/>
            <person name="Kleber M."/>
            <person name="Mauceli E."/>
            <person name="MacCallum I."/>
        </authorList>
    </citation>
    <scope>NUCLEOTIDE SEQUENCE [LARGE SCALE GENOMIC DNA]</scope>
    <source>
        <strain evidence="4">Tucson 15287-2541.00</strain>
    </source>
</reference>
<dbReference type="AlphaFoldDB" id="B4JER7"/>